<evidence type="ECO:0000313" key="2">
    <source>
        <dbReference type="Proteomes" id="UP001198901"/>
    </source>
</evidence>
<dbReference type="EMBL" id="JAIUJR010000001">
    <property type="protein sequence ID" value="MCA0131448.1"/>
    <property type="molecule type" value="Genomic_DNA"/>
</dbReference>
<sequence>MKKLNQDFRYSRFFDFITLLAIVLFLAFFAQSIISVMGAFATETYTNTMGQMASTMPVP</sequence>
<protein>
    <recommendedName>
        <fullName evidence="3">LptF/LptG family permease</fullName>
    </recommendedName>
</protein>
<proteinExistence type="predicted"/>
<evidence type="ECO:0008006" key="3">
    <source>
        <dbReference type="Google" id="ProtNLM"/>
    </source>
</evidence>
<name>A0ABS7XN76_9FLAO</name>
<reference evidence="2" key="1">
    <citation type="submission" date="2023-07" db="EMBL/GenBank/DDBJ databases">
        <authorList>
            <person name="Yue Y."/>
        </authorList>
    </citation>
    <scope>NUCLEOTIDE SEQUENCE [LARGE SCALE GENOMIC DNA]</scope>
    <source>
        <strain evidence="2">D23</strain>
    </source>
</reference>
<keyword evidence="2" id="KW-1185">Reference proteome</keyword>
<dbReference type="RefSeq" id="WP_224525313.1">
    <property type="nucleotide sequence ID" value="NZ_JAIUJR010000001.1"/>
</dbReference>
<gene>
    <name evidence="1" type="ORF">LBU54_02550</name>
</gene>
<dbReference type="Proteomes" id="UP001198901">
    <property type="component" value="Unassembled WGS sequence"/>
</dbReference>
<evidence type="ECO:0000313" key="1">
    <source>
        <dbReference type="EMBL" id="MCA0131448.1"/>
    </source>
</evidence>
<accession>A0ABS7XN76</accession>
<organism evidence="1 2">
    <name type="scientific">Winogradskyella alexanderae</name>
    <dbReference type="NCBI Taxonomy" id="2877123"/>
    <lineage>
        <taxon>Bacteria</taxon>
        <taxon>Pseudomonadati</taxon>
        <taxon>Bacteroidota</taxon>
        <taxon>Flavobacteriia</taxon>
        <taxon>Flavobacteriales</taxon>
        <taxon>Flavobacteriaceae</taxon>
        <taxon>Winogradskyella</taxon>
    </lineage>
</organism>
<comment type="caution">
    <text evidence="1">The sequence shown here is derived from an EMBL/GenBank/DDBJ whole genome shotgun (WGS) entry which is preliminary data.</text>
</comment>